<dbReference type="PANTHER" id="PTHR43501">
    <property type="entry name" value="CYTOSOL NON-SPECIFIC DIPEPTIDASE"/>
    <property type="match status" value="1"/>
</dbReference>
<dbReference type="Gene3D" id="3.40.630.10">
    <property type="entry name" value="Zn peptidases"/>
    <property type="match status" value="1"/>
</dbReference>
<accession>A0A2M7VEZ0</accession>
<dbReference type="InterPro" id="IPR001160">
    <property type="entry name" value="Peptidase_M20C"/>
</dbReference>
<protein>
    <recommendedName>
        <fullName evidence="3">Acetylornithine deacetylase</fullName>
    </recommendedName>
</protein>
<dbReference type="PANTHER" id="PTHR43501:SF1">
    <property type="entry name" value="CYTOSOL NON-SPECIFIC DIPEPTIDASE"/>
    <property type="match status" value="1"/>
</dbReference>
<evidence type="ECO:0000313" key="1">
    <source>
        <dbReference type="EMBL" id="PIZ99132.1"/>
    </source>
</evidence>
<comment type="caution">
    <text evidence="1">The sequence shown here is derived from an EMBL/GenBank/DDBJ whole genome shotgun (WGS) entry which is preliminary data.</text>
</comment>
<sequence>MKDIRKNNYELVGDLGKHQVLWQMFAYISAIPHGSGNEATLANFIVNYAQNCFLVKYDQMNNVVVYLPATPGCEEWPSICLQGHLDMVCVK</sequence>
<evidence type="ECO:0008006" key="3">
    <source>
        <dbReference type="Google" id="ProtNLM"/>
    </source>
</evidence>
<dbReference type="SUPFAM" id="SSF53187">
    <property type="entry name" value="Zn-dependent exopeptidases"/>
    <property type="match status" value="1"/>
</dbReference>
<dbReference type="GO" id="GO:0005829">
    <property type="term" value="C:cytosol"/>
    <property type="evidence" value="ECO:0007669"/>
    <property type="project" value="TreeGrafter"/>
</dbReference>
<reference evidence="2" key="1">
    <citation type="submission" date="2017-09" db="EMBL/GenBank/DDBJ databases">
        <title>Depth-based differentiation of microbial function through sediment-hosted aquifers and enrichment of novel symbionts in the deep terrestrial subsurface.</title>
        <authorList>
            <person name="Probst A.J."/>
            <person name="Ladd B."/>
            <person name="Jarett J.K."/>
            <person name="Geller-Mcgrath D.E."/>
            <person name="Sieber C.M.K."/>
            <person name="Emerson J.B."/>
            <person name="Anantharaman K."/>
            <person name="Thomas B.C."/>
            <person name="Malmstrom R."/>
            <person name="Stieglmeier M."/>
            <person name="Klingl A."/>
            <person name="Woyke T."/>
            <person name="Ryan C.M."/>
            <person name="Banfield J.F."/>
        </authorList>
    </citation>
    <scope>NUCLEOTIDE SEQUENCE [LARGE SCALE GENOMIC DNA]</scope>
</reference>
<dbReference type="GO" id="GO:0070573">
    <property type="term" value="F:metallodipeptidase activity"/>
    <property type="evidence" value="ECO:0007669"/>
    <property type="project" value="TreeGrafter"/>
</dbReference>
<dbReference type="AlphaFoldDB" id="A0A2M7VEZ0"/>
<dbReference type="GO" id="GO:0006508">
    <property type="term" value="P:proteolysis"/>
    <property type="evidence" value="ECO:0007669"/>
    <property type="project" value="InterPro"/>
</dbReference>
<evidence type="ECO:0000313" key="2">
    <source>
        <dbReference type="Proteomes" id="UP000230405"/>
    </source>
</evidence>
<name>A0A2M7VEZ0_9BACT</name>
<dbReference type="Proteomes" id="UP000230405">
    <property type="component" value="Unassembled WGS sequence"/>
</dbReference>
<dbReference type="EMBL" id="PFPO01000046">
    <property type="protein sequence ID" value="PIZ99132.1"/>
    <property type="molecule type" value="Genomic_DNA"/>
</dbReference>
<organism evidence="1 2">
    <name type="scientific">Candidatus Komeilibacteria bacterium CG_4_10_14_0_2_um_filter_37_10</name>
    <dbReference type="NCBI Taxonomy" id="1974470"/>
    <lineage>
        <taxon>Bacteria</taxon>
        <taxon>Candidatus Komeiliibacteriota</taxon>
    </lineage>
</organism>
<proteinExistence type="predicted"/>
<gene>
    <name evidence="1" type="ORF">COX77_02430</name>
</gene>